<evidence type="ECO:0000256" key="1">
    <source>
        <dbReference type="SAM" id="Phobius"/>
    </source>
</evidence>
<organism evidence="2 3">
    <name type="scientific">Microbacterium radiodurans</name>
    <dbReference type="NCBI Taxonomy" id="661398"/>
    <lineage>
        <taxon>Bacteria</taxon>
        <taxon>Bacillati</taxon>
        <taxon>Actinomycetota</taxon>
        <taxon>Actinomycetes</taxon>
        <taxon>Micrococcales</taxon>
        <taxon>Microbacteriaceae</taxon>
        <taxon>Microbacterium</taxon>
    </lineage>
</organism>
<keyword evidence="1" id="KW-0812">Transmembrane</keyword>
<proteinExistence type="predicted"/>
<dbReference type="OrthoDB" id="3821622at2"/>
<dbReference type="RefSeq" id="WP_150420350.1">
    <property type="nucleotide sequence ID" value="NZ_VYRZ01000004.1"/>
</dbReference>
<dbReference type="AlphaFoldDB" id="A0A5J5IPL2"/>
<dbReference type="SUPFAM" id="SSF110296">
    <property type="entry name" value="Oligoxyloglucan reducing end-specific cellobiohydrolase"/>
    <property type="match status" value="1"/>
</dbReference>
<dbReference type="Proteomes" id="UP000327039">
    <property type="component" value="Unassembled WGS sequence"/>
</dbReference>
<protein>
    <submittedName>
        <fullName evidence="2">Uncharacterized protein</fullName>
    </submittedName>
</protein>
<comment type="caution">
    <text evidence="2">The sequence shown here is derived from an EMBL/GenBank/DDBJ whole genome shotgun (WGS) entry which is preliminary data.</text>
</comment>
<feature type="transmembrane region" description="Helical" evidence="1">
    <location>
        <begin position="15"/>
        <end position="39"/>
    </location>
</feature>
<keyword evidence="1" id="KW-0472">Membrane</keyword>
<evidence type="ECO:0000313" key="2">
    <source>
        <dbReference type="EMBL" id="KAA9084102.1"/>
    </source>
</evidence>
<sequence length="317" mass="32189">MAPRHRDRDLSTSPLARAVALVSVSALAVGVIALSVLALQRDRGDVGSDASAAPAPTFSFAPADGGTTASPTATPAAIASPGAAERFLARGSAGTLWRATGGACDAGAPGVEPLVERSDDDGRSWVDVTPRYRQIGQVRALSGFSGTEAEMVADLADCEPELLRTFTQGRFWEPYPELLAAAEYLAAGATPDAAATLQTPAGTEPLPCVSPWSLRVGAQQSALVCDGTAHLRVGDGEWSPLPVAEARAVDVVGRESAVAHLSPACPGGVGISLVDADGAVTALGCVPDVDATGPIALAAFDEDVLVWAGDDLTALSR</sequence>
<accession>A0A5J5IPL2</accession>
<dbReference type="EMBL" id="VYRZ01000004">
    <property type="protein sequence ID" value="KAA9084102.1"/>
    <property type="molecule type" value="Genomic_DNA"/>
</dbReference>
<keyword evidence="3" id="KW-1185">Reference proteome</keyword>
<keyword evidence="1" id="KW-1133">Transmembrane helix</keyword>
<reference evidence="3" key="1">
    <citation type="submission" date="2019-09" db="EMBL/GenBank/DDBJ databases">
        <title>Mumia zhuanghuii sp. nov. isolated from the intestinal contents of plateau pika (Ochotona curzoniae) in the Qinghai-Tibet plateau of China.</title>
        <authorList>
            <person name="Tian Z."/>
        </authorList>
    </citation>
    <scope>NUCLEOTIDE SEQUENCE [LARGE SCALE GENOMIC DNA]</scope>
    <source>
        <strain evidence="3">DSM 25564</strain>
    </source>
</reference>
<evidence type="ECO:0000313" key="3">
    <source>
        <dbReference type="Proteomes" id="UP000327039"/>
    </source>
</evidence>
<gene>
    <name evidence="2" type="ORF">F6B42_14040</name>
</gene>
<name>A0A5J5IPL2_9MICO</name>